<dbReference type="EMBL" id="VDCJ01000347">
    <property type="protein sequence ID" value="MRU24037.1"/>
    <property type="molecule type" value="Genomic_DNA"/>
</dbReference>
<evidence type="ECO:0000313" key="3">
    <source>
        <dbReference type="Proteomes" id="UP000474061"/>
    </source>
</evidence>
<comment type="caution">
    <text evidence="2">The sequence shown here is derived from an EMBL/GenBank/DDBJ whole genome shotgun (WGS) entry which is preliminary data.</text>
</comment>
<sequence>MMWHLAHFQVPTLNHHDSGTGRVQLLFSIIMRNDMTATGHIVQSAHPIQTMQPTALTHAVHTTTATIHNHCLENIIALAGGAATGHRSANRRIKTIQRQTNSPTLERTQHTPHTSTMTPLTAAA</sequence>
<protein>
    <submittedName>
        <fullName evidence="2">Uncharacterized protein</fullName>
    </submittedName>
</protein>
<reference evidence="2" key="2">
    <citation type="journal article" date="2020" name="Appl. Environ. Microbiol.">
        <title>Multiple intercontinental introductions associated with the emergence of a plant pathogen in Europe.</title>
        <authorList>
            <person name="Landa B.B."/>
            <person name="Castillo A.I."/>
            <person name="Giampetruzzi A."/>
            <person name="Kahn A."/>
            <person name="Roman-Ecija M."/>
            <person name="Velasco-Amo M.P."/>
            <person name="Navas-Cortes J.A."/>
            <person name="Marco-Noales E."/>
            <person name="Barbe S."/>
            <person name="Moralejo E."/>
            <person name="Coletta-Filho H.D."/>
            <person name="Saldarelli P."/>
            <person name="Saponari M."/>
            <person name="Almeida R.P.P."/>
        </authorList>
    </citation>
    <scope>NUCLEOTIDE SEQUENCE</scope>
    <source>
        <strain evidence="2">XYL1981</strain>
    </source>
</reference>
<organism evidence="2 3">
    <name type="scientific">Xylella fastidiosa subsp. multiplex</name>
    <dbReference type="NCBI Taxonomy" id="644357"/>
    <lineage>
        <taxon>Bacteria</taxon>
        <taxon>Pseudomonadati</taxon>
        <taxon>Pseudomonadota</taxon>
        <taxon>Gammaproteobacteria</taxon>
        <taxon>Lysobacterales</taxon>
        <taxon>Lysobacteraceae</taxon>
        <taxon>Xylella</taxon>
    </lineage>
</organism>
<dbReference type="Proteomes" id="UP000474061">
    <property type="component" value="Unassembled WGS sequence"/>
</dbReference>
<evidence type="ECO:0000256" key="1">
    <source>
        <dbReference type="SAM" id="MobiDB-lite"/>
    </source>
</evidence>
<accession>A0A9Q4MK22</accession>
<reference evidence="2" key="1">
    <citation type="submission" date="2019-05" db="EMBL/GenBank/DDBJ databases">
        <authorList>
            <person name="Castillo A."/>
            <person name="Giampetruzzi A."/>
            <person name="Landa B."/>
            <person name="Saponari M."/>
            <person name="Almeida R.P.P."/>
            <person name="Moralejo E."/>
            <person name="Marco-Noales E."/>
            <person name="Velasco-Amo M.P."/>
            <person name="Roman-Ecija M."/>
            <person name="Navarro I."/>
            <person name="Monterde A."/>
            <person name="Barbe S."/>
        </authorList>
    </citation>
    <scope>NUCLEOTIDE SEQUENCE</scope>
    <source>
        <strain evidence="2">XYL1981</strain>
    </source>
</reference>
<dbReference type="AlphaFoldDB" id="A0A9Q4MK22"/>
<feature type="compositionally biased region" description="Polar residues" evidence="1">
    <location>
        <begin position="96"/>
        <end position="124"/>
    </location>
</feature>
<dbReference type="RefSeq" id="WP_004085356.1">
    <property type="nucleotide sequence ID" value="NZ_CP064325.1"/>
</dbReference>
<feature type="region of interest" description="Disordered" evidence="1">
    <location>
        <begin position="93"/>
        <end position="124"/>
    </location>
</feature>
<gene>
    <name evidence="2" type="ORF">FG476_08125</name>
</gene>
<evidence type="ECO:0000313" key="2">
    <source>
        <dbReference type="EMBL" id="MRU24037.1"/>
    </source>
</evidence>
<proteinExistence type="predicted"/>
<name>A0A9Q4MK22_XYLFS</name>